<dbReference type="Gene3D" id="3.40.50.10390">
    <property type="entry name" value="Gingipain r, domain 1"/>
    <property type="match status" value="1"/>
</dbReference>
<dbReference type="Proteomes" id="UP000000588">
    <property type="component" value="Chromosome"/>
</dbReference>
<dbReference type="InterPro" id="IPR029031">
    <property type="entry name" value="Gingipain_N_sf"/>
</dbReference>
<proteinExistence type="predicted"/>
<dbReference type="KEGG" id="pgi:PG_0410"/>
<dbReference type="Pfam" id="PF01364">
    <property type="entry name" value="Peptidase_C25"/>
    <property type="match status" value="1"/>
</dbReference>
<feature type="domain" description="Gingipain" evidence="2">
    <location>
        <begin position="272"/>
        <end position="636"/>
    </location>
</feature>
<dbReference type="EMBL" id="AE015924">
    <property type="protein sequence ID" value="AAQ65611.1"/>
    <property type="molecule type" value="Genomic_DNA"/>
</dbReference>
<reference evidence="4 5" key="1">
    <citation type="journal article" date="2003" name="J. Bacteriol.">
        <title>Complete genome sequence of the oral pathogenic bacterium Porphyromonas gingivalis strain W83.</title>
        <authorList>
            <person name="Nelson K."/>
            <person name="Fleishmann R."/>
            <person name="DeBoy R."/>
            <person name="Paulsen I."/>
            <person name="Fouts D."/>
            <person name="Eisen J."/>
            <person name="Daugherty S."/>
            <person name="Dodson R."/>
            <person name="Durkin A."/>
            <person name="Gwinn M."/>
            <person name="Haft D."/>
            <person name="Kolonay J."/>
            <person name="Nelson W."/>
            <person name="White O."/>
            <person name="Mason T."/>
            <person name="Tallon L."/>
            <person name="Gray J."/>
            <person name="Granger D."/>
            <person name="Tettelin H."/>
            <person name="Dong H."/>
            <person name="Galvin J."/>
            <person name="Duncan M."/>
            <person name="Dewhirst F."/>
            <person name="Fraser C."/>
        </authorList>
    </citation>
    <scope>NUCLEOTIDE SEQUENCE [LARGE SCALE GENOMIC DNA]</scope>
    <source>
        <strain evidence="5">ATCC BAA-308 / W83</strain>
    </source>
</reference>
<dbReference type="PROSITE" id="PS00962">
    <property type="entry name" value="RIBOSOMAL_S2_1"/>
    <property type="match status" value="1"/>
</dbReference>
<dbReference type="Gene3D" id="3.40.50.1460">
    <property type="match status" value="1"/>
</dbReference>
<dbReference type="InterPro" id="IPR029030">
    <property type="entry name" value="Caspase-like_dom_sf"/>
</dbReference>
<keyword evidence="5" id="KW-1185">Reference proteome</keyword>
<dbReference type="Pfam" id="PF08126">
    <property type="entry name" value="Propeptide_C25"/>
    <property type="match status" value="1"/>
</dbReference>
<dbReference type="EnsemblBacteria" id="AAQ65611">
    <property type="protein sequence ID" value="AAQ65611"/>
    <property type="gene ID" value="PG_0410"/>
</dbReference>
<organism evidence="4 5">
    <name type="scientific">Porphyromonas gingivalis (strain ATCC BAA-308 / W83)</name>
    <dbReference type="NCBI Taxonomy" id="242619"/>
    <lineage>
        <taxon>Bacteria</taxon>
        <taxon>Pseudomonadati</taxon>
        <taxon>Bacteroidota</taxon>
        <taxon>Bacteroidia</taxon>
        <taxon>Bacteroidales</taxon>
        <taxon>Porphyromonadaceae</taxon>
        <taxon>Porphyromonas</taxon>
    </lineage>
</organism>
<evidence type="ECO:0000256" key="1">
    <source>
        <dbReference type="ARBA" id="ARBA00022729"/>
    </source>
</evidence>
<gene>
    <name evidence="4" type="ordered locus">PG_0410</name>
</gene>
<dbReference type="SUPFAM" id="SSF52129">
    <property type="entry name" value="Caspase-like"/>
    <property type="match status" value="1"/>
</dbReference>
<dbReference type="eggNOG" id="COG1361">
    <property type="taxonomic scope" value="Bacteria"/>
</dbReference>
<dbReference type="InterPro" id="IPR026444">
    <property type="entry name" value="Secre_tail"/>
</dbReference>
<evidence type="ECO:0000259" key="3">
    <source>
        <dbReference type="Pfam" id="PF08126"/>
    </source>
</evidence>
<dbReference type="InterPro" id="IPR012600">
    <property type="entry name" value="Propeptide_C25"/>
</dbReference>
<evidence type="ECO:0000313" key="4">
    <source>
        <dbReference type="EMBL" id="AAQ65611.1"/>
    </source>
</evidence>
<protein>
    <submittedName>
        <fullName evidence="4">Uncharacterized protein</fullName>
    </submittedName>
</protein>
<evidence type="ECO:0000259" key="2">
    <source>
        <dbReference type="Pfam" id="PF01364"/>
    </source>
</evidence>
<dbReference type="GO" id="GO:0005840">
    <property type="term" value="C:ribosome"/>
    <property type="evidence" value="ECO:0007669"/>
    <property type="project" value="InterPro"/>
</dbReference>
<accession>Q7MX16</accession>
<dbReference type="InterPro" id="IPR038490">
    <property type="entry name" value="Gingipain_propep_sf"/>
</dbReference>
<dbReference type="GO" id="GO:0004197">
    <property type="term" value="F:cysteine-type endopeptidase activity"/>
    <property type="evidence" value="ECO:0007669"/>
    <property type="project" value="InterPro"/>
</dbReference>
<name>Q7MX16_PORGI</name>
<dbReference type="GO" id="GO:0006508">
    <property type="term" value="P:proteolysis"/>
    <property type="evidence" value="ECO:0007669"/>
    <property type="project" value="InterPro"/>
</dbReference>
<dbReference type="STRING" id="242619.PG_0410"/>
<dbReference type="GO" id="GO:0006412">
    <property type="term" value="P:translation"/>
    <property type="evidence" value="ECO:0007669"/>
    <property type="project" value="InterPro"/>
</dbReference>
<sequence length="1294" mass="144038">MIQKFTNVKLNDMRKILSFLMMCSLHLGLQSQTWHGDPDSVAALPSIGIQESSCTRITFEVVFPGFYSVEKREGNQVFQRISMPGCGSFGNLGEAELPVLKKMIAVPEFSTANVAVKIKETETFDNYNIYPNPTYVVEELPEGGTYLVEAFAINNDYYSQNVSLPSTHYVYSQDGYFRSQRFIEVTLYPFRYNPVRQEILFAKKIEVTITFDNPQPPLQKNTGIFNKVASSAFINYEADGKSAIENDMVFSRGTTTYISGNVASNLPQNCDYLVIYDDMFNVNQQPHDEIKRLCEHRAFYNGFDVAAVSIKDVLNSFPSNATSYINETKLKNFIRSVYNQSNAKRTLDGKLGYVLLIGKPLSKYLADTDNTKVPTSFIHNVSLIPSHPTFGSICASDYFFSCVSPLDTVGDLFIGRFSVTNAHELHNLIEKTINKEISYNPIAHKNILYAEGKGCDAPILRLFLKEIASGYTVNSILKSNQVSAIDSIFDCLNNGSHHFYFNTHGMPTVWGIGQGLDVNTLTARLNNTSSQGLCTSLSCSSAVADSTIRSLGEVLTTYAPNKGFSAFLGGSRATQYAVYLEGPCPPSEFYEYLPYSLYHNLSTVVGEMLLSSIINTNSVDTYSKFNFNLLGDPALNIMAHGMEVSNCITLPNNTIISSPITIKNGGCLKIPEKGVLHFTNNGSIQVMSGGTLEIGNQAKISGETGANPTFITVYGDGLAINKQVEIDNIDRLNLFSTHSVMPKFHFDSVKFNSAPLYTTNCIVEISNCEFTNRSDIISKNCDLSVENSMFSSSGITVFKPMATSSITGLSTKAKITDNTFFATGNFAYHITNTPGLTATSNAAIKLDNIPEYYISGNKIVNCDEALVLNNSGNRTNRLHNITRNVIKNCRIGSTLYNSYGIYNRNKISNNHIGVRLLNNSCFYFDNAPVINEEDKQTFISNRTWQLYSSNGTFPLNFHYNSLQGGDTDTWIYNDTYTNRYIDVSNNHWGNNDLFDPNQVFNTPDLFIWIPFWDGLPNGRSGNSSAEAVEFQTALDCIGNSDYLSAKVALKMMVETYPESDFAIAALKELFRIEKMSGNDYEGLKDYFRSNPTIISSQNLFPTADFLSARCDIVCENYQSAIDWYENRLNSEISYQDSVFAVIDLGDIYWNMQLDSLRGTGIDLNILSCEQRKSLESHQNVKNYLLSTLPESTGTLLPPLECNKSSLDKSKIISISPNPAKAVVTIIYYTDNPSCSVIKIYGINGASADITGLPKHLSEGYYSIQFNTSNFDPGFYLVTLNVDQKIIDTEKLRIK</sequence>
<dbReference type="InterPro" id="IPR018130">
    <property type="entry name" value="Ribosomal_uS2_CS"/>
</dbReference>
<feature type="domain" description="Gingipain propeptide" evidence="3">
    <location>
        <begin position="30"/>
        <end position="244"/>
    </location>
</feature>
<keyword evidence="1" id="KW-0732">Signal</keyword>
<dbReference type="GO" id="GO:0003735">
    <property type="term" value="F:structural constituent of ribosome"/>
    <property type="evidence" value="ECO:0007669"/>
    <property type="project" value="InterPro"/>
</dbReference>
<dbReference type="InterPro" id="IPR001769">
    <property type="entry name" value="Gingipain"/>
</dbReference>
<dbReference type="NCBIfam" id="TIGR04183">
    <property type="entry name" value="Por_Secre_tail"/>
    <property type="match status" value="1"/>
</dbReference>
<evidence type="ECO:0000313" key="5">
    <source>
        <dbReference type="Proteomes" id="UP000000588"/>
    </source>
</evidence>
<dbReference type="Gene3D" id="2.60.40.3800">
    <property type="match status" value="1"/>
</dbReference>
<dbReference type="HOGENOM" id="CLU_261965_0_0_10"/>